<keyword evidence="2" id="KW-0812">Transmembrane</keyword>
<gene>
    <name evidence="3" type="ORF">1316</name>
</gene>
<keyword evidence="2" id="KW-0472">Membrane</keyword>
<feature type="region of interest" description="Disordered" evidence="1">
    <location>
        <begin position="99"/>
        <end position="121"/>
    </location>
</feature>
<name>A0A0E4GBL1_9FIRM</name>
<feature type="compositionally biased region" description="Basic and acidic residues" evidence="1">
    <location>
        <begin position="104"/>
        <end position="121"/>
    </location>
</feature>
<protein>
    <submittedName>
        <fullName evidence="3">Uncharacterized</fullName>
    </submittedName>
</protein>
<feature type="transmembrane region" description="Helical" evidence="2">
    <location>
        <begin position="23"/>
        <end position="44"/>
    </location>
</feature>
<evidence type="ECO:0000256" key="2">
    <source>
        <dbReference type="SAM" id="Phobius"/>
    </source>
</evidence>
<evidence type="ECO:0000256" key="1">
    <source>
        <dbReference type="SAM" id="MobiDB-lite"/>
    </source>
</evidence>
<organism evidence="3 4">
    <name type="scientific">Syntrophomonas zehnderi OL-4</name>
    <dbReference type="NCBI Taxonomy" id="690567"/>
    <lineage>
        <taxon>Bacteria</taxon>
        <taxon>Bacillati</taxon>
        <taxon>Bacillota</taxon>
        <taxon>Clostridia</taxon>
        <taxon>Eubacteriales</taxon>
        <taxon>Syntrophomonadaceae</taxon>
        <taxon>Syntrophomonas</taxon>
    </lineage>
</organism>
<dbReference type="AlphaFoldDB" id="A0A0E4GBL1"/>
<keyword evidence="4" id="KW-1185">Reference proteome</keyword>
<evidence type="ECO:0000313" key="4">
    <source>
        <dbReference type="Proteomes" id="UP000045545"/>
    </source>
</evidence>
<accession>A0A0E4GBL1</accession>
<evidence type="ECO:0000313" key="3">
    <source>
        <dbReference type="EMBL" id="CFX49235.1"/>
    </source>
</evidence>
<dbReference type="Proteomes" id="UP000045545">
    <property type="component" value="Unassembled WGS sequence"/>
</dbReference>
<dbReference type="EMBL" id="CGIH01000026">
    <property type="protein sequence ID" value="CFX49235.1"/>
    <property type="molecule type" value="Genomic_DNA"/>
</dbReference>
<dbReference type="STRING" id="690567.1316"/>
<dbReference type="RefSeq" id="WP_052729642.1">
    <property type="nucleotide sequence ID" value="NZ_CGIH01000026.1"/>
</dbReference>
<proteinExistence type="predicted"/>
<dbReference type="OrthoDB" id="1634070at2"/>
<reference evidence="3 4" key="1">
    <citation type="submission" date="2015-03" db="EMBL/GenBank/DDBJ databases">
        <authorList>
            <person name="Murphy D."/>
        </authorList>
    </citation>
    <scope>NUCLEOTIDE SEQUENCE [LARGE SCALE GENOMIC DNA]</scope>
    <source>
        <strain evidence="3 4">OL-4</strain>
    </source>
</reference>
<sequence length="189" mass="20680">MLEEWIRGDQNSNKKELRDFKKWSRYLLAIIICLGLLALIWPMGKNQPSSVDIKSAPGSVEQAQDRLGAELENILAQIEGAGQVKVCITLSSNGIKSYASNTRNETRETLEQDRSGGDRKIREENLNSDVAVSAGEALLVEEKAPKISGVLVVAEGADNAAVKERLTDATAVLLNIHPYQVRVVPGKEE</sequence>
<keyword evidence="2" id="KW-1133">Transmembrane helix</keyword>